<evidence type="ECO:0000313" key="2">
    <source>
        <dbReference type="EMBL" id="TKR58271.1"/>
    </source>
</evidence>
<protein>
    <submittedName>
        <fullName evidence="2">Uncharacterized protein</fullName>
    </submittedName>
</protein>
<reference evidence="2 3" key="2">
    <citation type="journal article" date="2019" name="G3 (Bethesda)">
        <title>Hybrid Assembly of the Genome of the Entomopathogenic Nematode Steinernema carpocapsae Identifies the X-Chromosome.</title>
        <authorList>
            <person name="Serra L."/>
            <person name="Macchietto M."/>
            <person name="Macias-Munoz A."/>
            <person name="McGill C.J."/>
            <person name="Rodriguez I.M."/>
            <person name="Rodriguez B."/>
            <person name="Murad R."/>
            <person name="Mortazavi A."/>
        </authorList>
    </citation>
    <scope>NUCLEOTIDE SEQUENCE [LARGE SCALE GENOMIC DNA]</scope>
    <source>
        <strain evidence="2 3">ALL</strain>
    </source>
</reference>
<keyword evidence="1" id="KW-0472">Membrane</keyword>
<dbReference type="EMBL" id="AZBU02000013">
    <property type="protein sequence ID" value="TKR58271.1"/>
    <property type="molecule type" value="Genomic_DNA"/>
</dbReference>
<evidence type="ECO:0000313" key="3">
    <source>
        <dbReference type="Proteomes" id="UP000298663"/>
    </source>
</evidence>
<organism evidence="2 3">
    <name type="scientific">Steinernema carpocapsae</name>
    <name type="common">Entomopathogenic nematode</name>
    <dbReference type="NCBI Taxonomy" id="34508"/>
    <lineage>
        <taxon>Eukaryota</taxon>
        <taxon>Metazoa</taxon>
        <taxon>Ecdysozoa</taxon>
        <taxon>Nematoda</taxon>
        <taxon>Chromadorea</taxon>
        <taxon>Rhabditida</taxon>
        <taxon>Tylenchina</taxon>
        <taxon>Panagrolaimomorpha</taxon>
        <taxon>Strongyloidoidea</taxon>
        <taxon>Steinernematidae</taxon>
        <taxon>Steinernema</taxon>
    </lineage>
</organism>
<keyword evidence="3" id="KW-1185">Reference proteome</keyword>
<keyword evidence="1" id="KW-1133">Transmembrane helix</keyword>
<keyword evidence="1" id="KW-0812">Transmembrane</keyword>
<gene>
    <name evidence="2" type="ORF">L596_029738</name>
</gene>
<dbReference type="AlphaFoldDB" id="A0A4U5LQM4"/>
<reference evidence="2 3" key="1">
    <citation type="journal article" date="2015" name="Genome Biol.">
        <title>Comparative genomics of Steinernema reveals deeply conserved gene regulatory networks.</title>
        <authorList>
            <person name="Dillman A.R."/>
            <person name="Macchietto M."/>
            <person name="Porter C.F."/>
            <person name="Rogers A."/>
            <person name="Williams B."/>
            <person name="Antoshechkin I."/>
            <person name="Lee M.M."/>
            <person name="Goodwin Z."/>
            <person name="Lu X."/>
            <person name="Lewis E.E."/>
            <person name="Goodrich-Blair H."/>
            <person name="Stock S.P."/>
            <person name="Adams B.J."/>
            <person name="Sternberg P.W."/>
            <person name="Mortazavi A."/>
        </authorList>
    </citation>
    <scope>NUCLEOTIDE SEQUENCE [LARGE SCALE GENOMIC DNA]</scope>
    <source>
        <strain evidence="2 3">ALL</strain>
    </source>
</reference>
<feature type="transmembrane region" description="Helical" evidence="1">
    <location>
        <begin position="92"/>
        <end position="113"/>
    </location>
</feature>
<evidence type="ECO:0000256" key="1">
    <source>
        <dbReference type="SAM" id="Phobius"/>
    </source>
</evidence>
<accession>A0A4U5LQM4</accession>
<dbReference type="Proteomes" id="UP000298663">
    <property type="component" value="Unassembled WGS sequence"/>
</dbReference>
<proteinExistence type="predicted"/>
<name>A0A4U5LQM4_STECR</name>
<sequence length="175" mass="19553">MEFCCKSRITQICFVVAGKPQSQLLFLDFWGRRSFWVAPDTSGNVNSEDVAVRHAANRISCPPSLLFRHFRRSPQIHSLAHSTRRRVALGGLFLRVFAAHFFLFLLTAIDFTLCHLHRFMCALISAISGCACERNVAVNVALQIAHALDTILETSDSVVALRRVAAPSLDKTKQL</sequence>
<comment type="caution">
    <text evidence="2">The sequence shown here is derived from an EMBL/GenBank/DDBJ whole genome shotgun (WGS) entry which is preliminary data.</text>
</comment>